<dbReference type="AlphaFoldDB" id="A0A0A9BJB2"/>
<proteinExistence type="predicted"/>
<reference evidence="2" key="1">
    <citation type="submission" date="2014-09" db="EMBL/GenBank/DDBJ databases">
        <authorList>
            <person name="Magalhaes I.L.F."/>
            <person name="Oliveira U."/>
            <person name="Santos F.R."/>
            <person name="Vidigal T.H.D.A."/>
            <person name="Brescovit A.D."/>
            <person name="Santos A.J."/>
        </authorList>
    </citation>
    <scope>NUCLEOTIDE SEQUENCE</scope>
    <source>
        <tissue evidence="2">Shoot tissue taken approximately 20 cm above the soil surface</tissue>
    </source>
</reference>
<feature type="compositionally biased region" description="Basic and acidic residues" evidence="1">
    <location>
        <begin position="164"/>
        <end position="177"/>
    </location>
</feature>
<evidence type="ECO:0000256" key="1">
    <source>
        <dbReference type="SAM" id="MobiDB-lite"/>
    </source>
</evidence>
<protein>
    <submittedName>
        <fullName evidence="2">Uncharacterized protein</fullName>
    </submittedName>
</protein>
<name>A0A0A9BJB2_ARUDO</name>
<organism evidence="2">
    <name type="scientific">Arundo donax</name>
    <name type="common">Giant reed</name>
    <name type="synonym">Donax arundinaceus</name>
    <dbReference type="NCBI Taxonomy" id="35708"/>
    <lineage>
        <taxon>Eukaryota</taxon>
        <taxon>Viridiplantae</taxon>
        <taxon>Streptophyta</taxon>
        <taxon>Embryophyta</taxon>
        <taxon>Tracheophyta</taxon>
        <taxon>Spermatophyta</taxon>
        <taxon>Magnoliopsida</taxon>
        <taxon>Liliopsida</taxon>
        <taxon>Poales</taxon>
        <taxon>Poaceae</taxon>
        <taxon>PACMAD clade</taxon>
        <taxon>Arundinoideae</taxon>
        <taxon>Arundineae</taxon>
        <taxon>Arundo</taxon>
    </lineage>
</organism>
<accession>A0A0A9BJB2</accession>
<reference evidence="2" key="2">
    <citation type="journal article" date="2015" name="Data Brief">
        <title>Shoot transcriptome of the giant reed, Arundo donax.</title>
        <authorList>
            <person name="Barrero R.A."/>
            <person name="Guerrero F.D."/>
            <person name="Moolhuijzen P."/>
            <person name="Goolsby J.A."/>
            <person name="Tidwell J."/>
            <person name="Bellgard S.E."/>
            <person name="Bellgard M.I."/>
        </authorList>
    </citation>
    <scope>NUCLEOTIDE SEQUENCE</scope>
    <source>
        <tissue evidence="2">Shoot tissue taken approximately 20 cm above the soil surface</tissue>
    </source>
</reference>
<dbReference type="EMBL" id="GBRH01233856">
    <property type="protein sequence ID" value="JAD64039.1"/>
    <property type="molecule type" value="Transcribed_RNA"/>
</dbReference>
<sequence length="214" mass="23143">MYTTFISVGIHESDQDHYIQLLYTDDFINRRARNRARICCGCCTTSGSALLVACAGPLDDHDRAPAVLHAVVAHAPQQRPLEETVAVAAHDEHVGAVLLRGAADHLARVAPLHARLHLHAGERGADALGLGDHGVGRRGEVLVHAVHHVLRQCVPGAVDGRVERARRSGVDEHDGGRRRLAGRGGRDDVVEAPGECVHALLALVHRHHHTPRRS</sequence>
<evidence type="ECO:0000313" key="2">
    <source>
        <dbReference type="EMBL" id="JAD64039.1"/>
    </source>
</evidence>
<feature type="region of interest" description="Disordered" evidence="1">
    <location>
        <begin position="164"/>
        <end position="187"/>
    </location>
</feature>